<dbReference type="SUPFAM" id="SSF47413">
    <property type="entry name" value="lambda repressor-like DNA-binding domains"/>
    <property type="match status" value="1"/>
</dbReference>
<proteinExistence type="predicted"/>
<dbReference type="Gene3D" id="1.10.260.40">
    <property type="entry name" value="lambda repressor-like DNA-binding domains"/>
    <property type="match status" value="1"/>
</dbReference>
<sequence length="75" mass="8157">MRIDDVTKFFGNAAKACNAIGTSQSNFTKWKKLNGGIVPAQHAVSFVIASNGELRLGLEDYPLIKDQDHPIQQAA</sequence>
<dbReference type="InterPro" id="IPR010982">
    <property type="entry name" value="Lambda_DNA-bd_dom_sf"/>
</dbReference>
<dbReference type="Proteomes" id="UP000502006">
    <property type="component" value="Chromosome"/>
</dbReference>
<protein>
    <submittedName>
        <fullName evidence="1">Uncharacterized protein</fullName>
    </submittedName>
</protein>
<accession>A0AAE7AIC3</accession>
<organism evidence="1 2">
    <name type="scientific">Aeromonas media</name>
    <dbReference type="NCBI Taxonomy" id="651"/>
    <lineage>
        <taxon>Bacteria</taxon>
        <taxon>Pseudomonadati</taxon>
        <taxon>Pseudomonadota</taxon>
        <taxon>Gammaproteobacteria</taxon>
        <taxon>Aeromonadales</taxon>
        <taxon>Aeromonadaceae</taxon>
        <taxon>Aeromonas</taxon>
    </lineage>
</organism>
<evidence type="ECO:0000313" key="2">
    <source>
        <dbReference type="Proteomes" id="UP000502006"/>
    </source>
</evidence>
<dbReference type="GO" id="GO:0003677">
    <property type="term" value="F:DNA binding"/>
    <property type="evidence" value="ECO:0007669"/>
    <property type="project" value="InterPro"/>
</dbReference>
<evidence type="ECO:0000313" key="1">
    <source>
        <dbReference type="EMBL" id="QJT31086.1"/>
    </source>
</evidence>
<reference evidence="1 2" key="1">
    <citation type="submission" date="2019-03" db="EMBL/GenBank/DDBJ databases">
        <title>Novel transposon Tn6433 accelerates the dissemination of tet(E) in Aeromonas from aerobic biofilm under oxytetracycline stress.</title>
        <authorList>
            <person name="Shi Y."/>
            <person name="Tian Z."/>
            <person name="Zhang Y."/>
            <person name="Zhang H."/>
            <person name="Yang M."/>
        </authorList>
    </citation>
    <scope>NUCLEOTIDE SEQUENCE [LARGE SCALE GENOMIC DNA]</scope>
    <source>
        <strain evidence="1 2">T5-8</strain>
    </source>
</reference>
<dbReference type="AlphaFoldDB" id="A0AAE7AIC3"/>
<dbReference type="EMBL" id="CP038444">
    <property type="protein sequence ID" value="QJT31086.1"/>
    <property type="molecule type" value="Genomic_DNA"/>
</dbReference>
<dbReference type="RefSeq" id="WP_113736124.1">
    <property type="nucleotide sequence ID" value="NZ_CP038444.1"/>
</dbReference>
<gene>
    <name evidence="1" type="ORF">E4186_13515</name>
</gene>
<name>A0AAE7AIC3_AERME</name>